<accession>A0A3L7J1M0</accession>
<sequence>MSTWLITGCSTGLGRALATAVLAHGHNAVVTARDVSAVQDIADSAPDSALALALDVTDPAQVATAVADAERRFGVVDVLVNNAGYGYRSAVEEADPVDVRRLFDTNLFGAVAMIQAVLPGMRSRRSGAIVNISSIGARLMPPGSGYYAATKAALEGLSGSLRKELEPLGISVTAVEPGGFRTDFAGRSLTQSATAIPDYAETAGKRRKENDTVHGTQPGNPGLGAEAILTVVEAPDTPAFLLLGSDAVAGYEAAVEAQLTEVAKWRNLSLSTDYPPESD</sequence>
<dbReference type="PRINTS" id="PR00081">
    <property type="entry name" value="GDHRDH"/>
</dbReference>
<dbReference type="InterPro" id="IPR002347">
    <property type="entry name" value="SDR_fam"/>
</dbReference>
<keyword evidence="7" id="KW-1185">Reference proteome</keyword>
<evidence type="ECO:0000256" key="2">
    <source>
        <dbReference type="ARBA" id="ARBA00023002"/>
    </source>
</evidence>
<dbReference type="SUPFAM" id="SSF51735">
    <property type="entry name" value="NAD(P)-binding Rossmann-fold domains"/>
    <property type="match status" value="1"/>
</dbReference>
<dbReference type="InterPro" id="IPR057326">
    <property type="entry name" value="KR_dom"/>
</dbReference>
<dbReference type="AlphaFoldDB" id="A0A3L7J1M0"/>
<protein>
    <submittedName>
        <fullName evidence="6">SDR family NAD(P)-dependent oxidoreductase</fullName>
    </submittedName>
</protein>
<feature type="domain" description="Ketoreductase" evidence="5">
    <location>
        <begin position="2"/>
        <end position="178"/>
    </location>
</feature>
<comment type="caution">
    <text evidence="6">The sequence shown here is derived from an EMBL/GenBank/DDBJ whole genome shotgun (WGS) entry which is preliminary data.</text>
</comment>
<dbReference type="PROSITE" id="PS00061">
    <property type="entry name" value="ADH_SHORT"/>
    <property type="match status" value="1"/>
</dbReference>
<evidence type="ECO:0000313" key="6">
    <source>
        <dbReference type="EMBL" id="RLQ84370.1"/>
    </source>
</evidence>
<proteinExistence type="inferred from homology"/>
<evidence type="ECO:0000256" key="1">
    <source>
        <dbReference type="ARBA" id="ARBA00006484"/>
    </source>
</evidence>
<dbReference type="EMBL" id="RCWJ01000002">
    <property type="protein sequence ID" value="RLQ84370.1"/>
    <property type="molecule type" value="Genomic_DNA"/>
</dbReference>
<dbReference type="Gene3D" id="3.40.50.720">
    <property type="entry name" value="NAD(P)-binding Rossmann-like Domain"/>
    <property type="match status" value="1"/>
</dbReference>
<dbReference type="CDD" id="cd05374">
    <property type="entry name" value="17beta-HSD-like_SDR_c"/>
    <property type="match status" value="1"/>
</dbReference>
<dbReference type="PANTHER" id="PTHR43976:SF16">
    <property type="entry name" value="SHORT-CHAIN DEHYDROGENASE_REDUCTASE FAMILY PROTEIN"/>
    <property type="match status" value="1"/>
</dbReference>
<gene>
    <name evidence="6" type="ORF">D9V28_09240</name>
</gene>
<organism evidence="6 7">
    <name type="scientific">Mycetocola zhadangensis</name>
    <dbReference type="NCBI Taxonomy" id="1164595"/>
    <lineage>
        <taxon>Bacteria</taxon>
        <taxon>Bacillati</taxon>
        <taxon>Actinomycetota</taxon>
        <taxon>Actinomycetes</taxon>
        <taxon>Micrococcales</taxon>
        <taxon>Microbacteriaceae</taxon>
        <taxon>Mycetocola</taxon>
    </lineage>
</organism>
<evidence type="ECO:0000256" key="4">
    <source>
        <dbReference type="SAM" id="MobiDB-lite"/>
    </source>
</evidence>
<dbReference type="InterPro" id="IPR051911">
    <property type="entry name" value="SDR_oxidoreductase"/>
</dbReference>
<dbReference type="PRINTS" id="PR00080">
    <property type="entry name" value="SDRFAMILY"/>
</dbReference>
<comment type="similarity">
    <text evidence="1 3">Belongs to the short-chain dehydrogenases/reductases (SDR) family.</text>
</comment>
<dbReference type="RefSeq" id="WP_121659409.1">
    <property type="nucleotide sequence ID" value="NZ_BMEK01000002.1"/>
</dbReference>
<name>A0A3L7J1M0_9MICO</name>
<dbReference type="Pfam" id="PF00106">
    <property type="entry name" value="adh_short"/>
    <property type="match status" value="1"/>
</dbReference>
<evidence type="ECO:0000256" key="3">
    <source>
        <dbReference type="RuleBase" id="RU000363"/>
    </source>
</evidence>
<dbReference type="OrthoDB" id="9792003at2"/>
<dbReference type="GO" id="GO:0016491">
    <property type="term" value="F:oxidoreductase activity"/>
    <property type="evidence" value="ECO:0007669"/>
    <property type="project" value="UniProtKB-KW"/>
</dbReference>
<reference evidence="6 7" key="1">
    <citation type="submission" date="2018-10" db="EMBL/GenBank/DDBJ databases">
        <authorList>
            <person name="Li J."/>
        </authorList>
    </citation>
    <scope>NUCLEOTIDE SEQUENCE [LARGE SCALE GENOMIC DNA]</scope>
    <source>
        <strain evidence="6 7">ZD1-4</strain>
    </source>
</reference>
<evidence type="ECO:0000259" key="5">
    <source>
        <dbReference type="SMART" id="SM00822"/>
    </source>
</evidence>
<dbReference type="PANTHER" id="PTHR43976">
    <property type="entry name" value="SHORT CHAIN DEHYDROGENASE"/>
    <property type="match status" value="1"/>
</dbReference>
<dbReference type="Proteomes" id="UP000282460">
    <property type="component" value="Unassembled WGS sequence"/>
</dbReference>
<dbReference type="InterPro" id="IPR036291">
    <property type="entry name" value="NAD(P)-bd_dom_sf"/>
</dbReference>
<dbReference type="InterPro" id="IPR020904">
    <property type="entry name" value="Sc_DH/Rdtase_CS"/>
</dbReference>
<keyword evidence="2" id="KW-0560">Oxidoreductase</keyword>
<dbReference type="SMART" id="SM00822">
    <property type="entry name" value="PKS_KR"/>
    <property type="match status" value="1"/>
</dbReference>
<evidence type="ECO:0000313" key="7">
    <source>
        <dbReference type="Proteomes" id="UP000282460"/>
    </source>
</evidence>
<feature type="region of interest" description="Disordered" evidence="4">
    <location>
        <begin position="202"/>
        <end position="221"/>
    </location>
</feature>
<dbReference type="NCBIfam" id="NF004824">
    <property type="entry name" value="PRK06180.1"/>
    <property type="match status" value="1"/>
</dbReference>